<reference evidence="1" key="2">
    <citation type="submission" date="2020-11" db="EMBL/GenBank/DDBJ databases">
        <authorList>
            <person name="McCartney M.A."/>
            <person name="Auch B."/>
            <person name="Kono T."/>
            <person name="Mallez S."/>
            <person name="Becker A."/>
            <person name="Gohl D.M."/>
            <person name="Silverstein K.A.T."/>
            <person name="Koren S."/>
            <person name="Bechman K.B."/>
            <person name="Herman A."/>
            <person name="Abrahante J.E."/>
            <person name="Garbe J."/>
        </authorList>
    </citation>
    <scope>NUCLEOTIDE SEQUENCE</scope>
    <source>
        <strain evidence="1">Duluth1</strain>
        <tissue evidence="1">Whole animal</tissue>
    </source>
</reference>
<reference evidence="1" key="1">
    <citation type="journal article" date="2019" name="bioRxiv">
        <title>The Genome of the Zebra Mussel, Dreissena polymorpha: A Resource for Invasive Species Research.</title>
        <authorList>
            <person name="McCartney M.A."/>
            <person name="Auch B."/>
            <person name="Kono T."/>
            <person name="Mallez S."/>
            <person name="Zhang Y."/>
            <person name="Obille A."/>
            <person name="Becker A."/>
            <person name="Abrahante J.E."/>
            <person name="Garbe J."/>
            <person name="Badalamenti J.P."/>
            <person name="Herman A."/>
            <person name="Mangelson H."/>
            <person name="Liachko I."/>
            <person name="Sullivan S."/>
            <person name="Sone E.D."/>
            <person name="Koren S."/>
            <person name="Silverstein K.A.T."/>
            <person name="Beckman K.B."/>
            <person name="Gohl D.M."/>
        </authorList>
    </citation>
    <scope>NUCLEOTIDE SEQUENCE</scope>
    <source>
        <strain evidence="1">Duluth1</strain>
        <tissue evidence="1">Whole animal</tissue>
    </source>
</reference>
<keyword evidence="2" id="KW-1185">Reference proteome</keyword>
<dbReference type="EMBL" id="JAIWYP010000007">
    <property type="protein sequence ID" value="KAH3800243.1"/>
    <property type="molecule type" value="Genomic_DNA"/>
</dbReference>
<dbReference type="AlphaFoldDB" id="A0A9D4FJY1"/>
<evidence type="ECO:0000313" key="2">
    <source>
        <dbReference type="Proteomes" id="UP000828390"/>
    </source>
</evidence>
<gene>
    <name evidence="1" type="ORF">DPMN_153874</name>
</gene>
<evidence type="ECO:0000313" key="1">
    <source>
        <dbReference type="EMBL" id="KAH3800243.1"/>
    </source>
</evidence>
<dbReference type="Proteomes" id="UP000828390">
    <property type="component" value="Unassembled WGS sequence"/>
</dbReference>
<protein>
    <submittedName>
        <fullName evidence="1">Uncharacterized protein</fullName>
    </submittedName>
</protein>
<name>A0A9D4FJY1_DREPO</name>
<organism evidence="1 2">
    <name type="scientific">Dreissena polymorpha</name>
    <name type="common">Zebra mussel</name>
    <name type="synonym">Mytilus polymorpha</name>
    <dbReference type="NCBI Taxonomy" id="45954"/>
    <lineage>
        <taxon>Eukaryota</taxon>
        <taxon>Metazoa</taxon>
        <taxon>Spiralia</taxon>
        <taxon>Lophotrochozoa</taxon>
        <taxon>Mollusca</taxon>
        <taxon>Bivalvia</taxon>
        <taxon>Autobranchia</taxon>
        <taxon>Heteroconchia</taxon>
        <taxon>Euheterodonta</taxon>
        <taxon>Imparidentia</taxon>
        <taxon>Neoheterodontei</taxon>
        <taxon>Myida</taxon>
        <taxon>Dreissenoidea</taxon>
        <taxon>Dreissenidae</taxon>
        <taxon>Dreissena</taxon>
    </lineage>
</organism>
<comment type="caution">
    <text evidence="1">The sequence shown here is derived from an EMBL/GenBank/DDBJ whole genome shotgun (WGS) entry which is preliminary data.</text>
</comment>
<proteinExistence type="predicted"/>
<accession>A0A9D4FJY1</accession>
<sequence>MAHFPGYLAELINNAIAFSLTLKRNGIYILVLHWYQSRQQPPPIECGHDASSVLINLHKPSLGGGIFRIVINV</sequence>